<dbReference type="SUPFAM" id="SSF51735">
    <property type="entry name" value="NAD(P)-binding Rossmann-fold domains"/>
    <property type="match status" value="2"/>
</dbReference>
<evidence type="ECO:0000256" key="6">
    <source>
        <dbReference type="ARBA" id="ARBA00023065"/>
    </source>
</evidence>
<dbReference type="InterPro" id="IPR003148">
    <property type="entry name" value="RCK_N"/>
</dbReference>
<evidence type="ECO:0000256" key="2">
    <source>
        <dbReference type="ARBA" id="ARBA00022448"/>
    </source>
</evidence>
<dbReference type="NCBIfam" id="NF007030">
    <property type="entry name" value="PRK09496.1-1"/>
    <property type="match status" value="1"/>
</dbReference>
<dbReference type="InterPro" id="IPR036291">
    <property type="entry name" value="NAD(P)-bd_dom_sf"/>
</dbReference>
<name>A0ABU7ZHS9_9HYPH</name>
<evidence type="ECO:0000259" key="7">
    <source>
        <dbReference type="PROSITE" id="PS51201"/>
    </source>
</evidence>
<protein>
    <recommendedName>
        <fullName evidence="1">Trk system potassium uptake protein TrkA</fullName>
    </recommendedName>
</protein>
<keyword evidence="6" id="KW-0406">Ion transport</keyword>
<evidence type="ECO:0000259" key="8">
    <source>
        <dbReference type="PROSITE" id="PS51202"/>
    </source>
</evidence>
<dbReference type="InterPro" id="IPR006037">
    <property type="entry name" value="RCK_C"/>
</dbReference>
<keyword evidence="4" id="KW-0630">Potassium</keyword>
<keyword evidence="3" id="KW-0633">Potassium transport</keyword>
<dbReference type="InterPro" id="IPR006036">
    <property type="entry name" value="K_uptake_TrkA"/>
</dbReference>
<dbReference type="NCBIfam" id="NF007032">
    <property type="entry name" value="PRK09496.1-4"/>
    <property type="match status" value="1"/>
</dbReference>
<evidence type="ECO:0000313" key="9">
    <source>
        <dbReference type="EMBL" id="MEH0094792.1"/>
    </source>
</evidence>
<evidence type="ECO:0000256" key="5">
    <source>
        <dbReference type="ARBA" id="ARBA00023027"/>
    </source>
</evidence>
<dbReference type="NCBIfam" id="NF007039">
    <property type="entry name" value="PRK09496.3-2"/>
    <property type="match status" value="1"/>
</dbReference>
<evidence type="ECO:0000256" key="1">
    <source>
        <dbReference type="ARBA" id="ARBA00017378"/>
    </source>
</evidence>
<dbReference type="Pfam" id="PF02080">
    <property type="entry name" value="TrkA_C"/>
    <property type="match status" value="1"/>
</dbReference>
<dbReference type="Pfam" id="PF02254">
    <property type="entry name" value="TrkA_N"/>
    <property type="match status" value="2"/>
</dbReference>
<dbReference type="InterPro" id="IPR036721">
    <property type="entry name" value="RCK_C_sf"/>
</dbReference>
<dbReference type="EMBL" id="JBAKBE010000001">
    <property type="protein sequence ID" value="MEH0094792.1"/>
    <property type="molecule type" value="Genomic_DNA"/>
</dbReference>
<feature type="domain" description="RCK N-terminal" evidence="7">
    <location>
        <begin position="233"/>
        <end position="352"/>
    </location>
</feature>
<dbReference type="PANTHER" id="PTHR43833">
    <property type="entry name" value="POTASSIUM CHANNEL PROTEIN 2-RELATED-RELATED"/>
    <property type="match status" value="1"/>
</dbReference>
<dbReference type="Proteomes" id="UP001380822">
    <property type="component" value="Unassembled WGS sequence"/>
</dbReference>
<proteinExistence type="predicted"/>
<feature type="domain" description="RCK C-terminal" evidence="8">
    <location>
        <begin position="372"/>
        <end position="453"/>
    </location>
</feature>
<reference evidence="9 10" key="1">
    <citation type="submission" date="2024-02" db="EMBL/GenBank/DDBJ databases">
        <title>A new putative Pannonibacter species isolated from two cases of bloodstream infections in paediatric patients.</title>
        <authorList>
            <person name="Castellana S."/>
            <person name="De Laurentiis V."/>
            <person name="Grassi M."/>
            <person name="De Leonardis F."/>
            <person name="Mosca A."/>
            <person name="De Carlo C."/>
            <person name="Sparapano E."/>
            <person name="Ronga L."/>
            <person name="Santacroce L."/>
            <person name="Chironna M."/>
            <person name="De Robertis A."/>
            <person name="Bianco A."/>
            <person name="Del Sambro L."/>
            <person name="Capozzi L."/>
            <person name="Parisi A."/>
        </authorList>
    </citation>
    <scope>NUCLEOTIDE SEQUENCE [LARGE SCALE GENOMIC DNA]</scope>
    <source>
        <strain evidence="9 10">Pt2</strain>
    </source>
</reference>
<dbReference type="RefSeq" id="WP_334249661.1">
    <property type="nucleotide sequence ID" value="NZ_JBAKBE010000001.1"/>
</dbReference>
<evidence type="ECO:0000256" key="3">
    <source>
        <dbReference type="ARBA" id="ARBA00022538"/>
    </source>
</evidence>
<evidence type="ECO:0000313" key="10">
    <source>
        <dbReference type="Proteomes" id="UP001380822"/>
    </source>
</evidence>
<dbReference type="PROSITE" id="PS51201">
    <property type="entry name" value="RCK_N"/>
    <property type="match status" value="2"/>
</dbReference>
<feature type="domain" description="RCK N-terminal" evidence="7">
    <location>
        <begin position="1"/>
        <end position="124"/>
    </location>
</feature>
<sequence length="458" mass="49849">MKVVICGAGQVGYGIAERLAAEQNDVSVIDSSSKLIAAIGDQLDVRGFVGNGAHPDVLAQAGADEADMIIAVTLYDEVNMVACQVAHSLFNVPTKVARVRAQSYLQGRWRNLFARENLPIDVIISPEIEVGDMVLRRLSLPGAVETMRFADDQVVVIGVNCEEDCPVVDTPLRQLTDLFPDLGSVVVGINRGGKLFAPKSSDSMLVGDLAYVVARRDQVRRTLGIFGHEEPEATRVVIAGGGNIGLYVARALEQRQTSTRVKIIESSRERAVGIANELKRTVILHGSALDQGILEEADVETADTMITLTNDDEVNILSCVMAKKLGCKRNLSLLNNPSYPAFANALGIDAFINPRAVTISRILQHVRRGRIRGVQSLHNGAAEIIEAEALETSPLVGRPLREVDLQDGIRIGAVFRNGKVLTPNGDVQIQARDRIVIFAMANRVRQVEQMFRVSLEFF</sequence>
<dbReference type="SUPFAM" id="SSF116726">
    <property type="entry name" value="TrkA C-terminal domain-like"/>
    <property type="match status" value="2"/>
</dbReference>
<keyword evidence="2" id="KW-0813">Transport</keyword>
<organism evidence="9 10">
    <name type="scientific">Pannonibacter anstelovis</name>
    <dbReference type="NCBI Taxonomy" id="3121537"/>
    <lineage>
        <taxon>Bacteria</taxon>
        <taxon>Pseudomonadati</taxon>
        <taxon>Pseudomonadota</taxon>
        <taxon>Alphaproteobacteria</taxon>
        <taxon>Hyphomicrobiales</taxon>
        <taxon>Stappiaceae</taxon>
        <taxon>Pannonibacter</taxon>
    </lineage>
</organism>
<keyword evidence="5" id="KW-0520">NAD</keyword>
<dbReference type="PROSITE" id="PS51202">
    <property type="entry name" value="RCK_C"/>
    <property type="match status" value="2"/>
</dbReference>
<dbReference type="InterPro" id="IPR050721">
    <property type="entry name" value="Trk_Ktr_HKT_K-transport"/>
</dbReference>
<dbReference type="NCBIfam" id="NF007031">
    <property type="entry name" value="PRK09496.1-2"/>
    <property type="match status" value="1"/>
</dbReference>
<dbReference type="PANTHER" id="PTHR43833:SF5">
    <property type="entry name" value="TRK SYSTEM POTASSIUM UPTAKE PROTEIN TRKA"/>
    <property type="match status" value="1"/>
</dbReference>
<keyword evidence="10" id="KW-1185">Reference proteome</keyword>
<dbReference type="PRINTS" id="PR00335">
    <property type="entry name" value="KUPTAKETRKA"/>
</dbReference>
<comment type="caution">
    <text evidence="9">The sequence shown here is derived from an EMBL/GenBank/DDBJ whole genome shotgun (WGS) entry which is preliminary data.</text>
</comment>
<gene>
    <name evidence="9" type="primary">trkA</name>
    <name evidence="9" type="ORF">V6L76_00915</name>
</gene>
<feature type="domain" description="RCK C-terminal" evidence="8">
    <location>
        <begin position="144"/>
        <end position="228"/>
    </location>
</feature>
<dbReference type="Gene3D" id="3.40.50.720">
    <property type="entry name" value="NAD(P)-binding Rossmann-like Domain"/>
    <property type="match status" value="2"/>
</dbReference>
<dbReference type="Gene3D" id="3.30.70.1450">
    <property type="entry name" value="Regulator of K+ conductance, C-terminal domain"/>
    <property type="match status" value="2"/>
</dbReference>
<accession>A0ABU7ZHS9</accession>
<evidence type="ECO:0000256" key="4">
    <source>
        <dbReference type="ARBA" id="ARBA00022958"/>
    </source>
</evidence>